<dbReference type="Proteomes" id="UP000724874">
    <property type="component" value="Unassembled WGS sequence"/>
</dbReference>
<evidence type="ECO:0000256" key="1">
    <source>
        <dbReference type="SAM" id="MobiDB-lite"/>
    </source>
</evidence>
<dbReference type="OrthoDB" id="2934649at2759"/>
<evidence type="ECO:0000313" key="3">
    <source>
        <dbReference type="Proteomes" id="UP000724874"/>
    </source>
</evidence>
<dbReference type="EMBL" id="JADNYJ010000006">
    <property type="protein sequence ID" value="KAF8910419.1"/>
    <property type="molecule type" value="Genomic_DNA"/>
</dbReference>
<feature type="region of interest" description="Disordered" evidence="1">
    <location>
        <begin position="1"/>
        <end position="21"/>
    </location>
</feature>
<dbReference type="AlphaFoldDB" id="A0A9P5P0P6"/>
<comment type="caution">
    <text evidence="2">The sequence shown here is derived from an EMBL/GenBank/DDBJ whole genome shotgun (WGS) entry which is preliminary data.</text>
</comment>
<organism evidence="2 3">
    <name type="scientific">Gymnopilus junonius</name>
    <name type="common">Spectacular rustgill mushroom</name>
    <name type="synonym">Gymnopilus spectabilis subsp. junonius</name>
    <dbReference type="NCBI Taxonomy" id="109634"/>
    <lineage>
        <taxon>Eukaryota</taxon>
        <taxon>Fungi</taxon>
        <taxon>Dikarya</taxon>
        <taxon>Basidiomycota</taxon>
        <taxon>Agaricomycotina</taxon>
        <taxon>Agaricomycetes</taxon>
        <taxon>Agaricomycetidae</taxon>
        <taxon>Agaricales</taxon>
        <taxon>Agaricineae</taxon>
        <taxon>Hymenogastraceae</taxon>
        <taxon>Gymnopilus</taxon>
    </lineage>
</organism>
<sequence>MTSQDKRRQDEDAPSRTYDYDPPSNWKDRPVIVTWTCALVCRQWRQLLLHSPSLWGRLIDLDAFSVMDPLWKDDIMHRTADSPLFVKGSAFVRWPREKEFFLSIIRDYWPRVEGFRMRISGGMLLESNTWDFLFRPAPSLRQMHLHSRDGFDSSLFHSDMHLFNDHAPLLESFASWRLGVFFHPKRNEWLRALQRMPCLESLCLLKALPNPPDTSTSTPIQLPRLCKVDLNGGLRACTVFLAQIIPPTDCHLFIDTFDEDEPLTSADLSLATKVLTRYSRKFLDSLVRTSLAFALYDLGFRIADKAPRRDVQKELTFYVDISSPASTGLFSLLQGPSSCNFKTIKTLELQTDASSFGGGWDKDVVDFLRTLEGVELILADMSALRTLGDEDNDYSNIFPNLREIKVTKSMGYEDVFSYSHELLPFLESRRSLGAPIEVLDFSLWTGLEDVGRFNGIEGLKVIYCDEEGVTIREHYCRPNATAPPDSQDDRTEELSVELPRKDNARTRSLAPGSLGRKKST</sequence>
<accession>A0A9P5P0P6</accession>
<protein>
    <recommendedName>
        <fullName evidence="4">F-box domain-containing protein</fullName>
    </recommendedName>
</protein>
<reference evidence="2" key="1">
    <citation type="submission" date="2020-11" db="EMBL/GenBank/DDBJ databases">
        <authorList>
            <consortium name="DOE Joint Genome Institute"/>
            <person name="Ahrendt S."/>
            <person name="Riley R."/>
            <person name="Andreopoulos W."/>
            <person name="LaButti K."/>
            <person name="Pangilinan J."/>
            <person name="Ruiz-duenas F.J."/>
            <person name="Barrasa J.M."/>
            <person name="Sanchez-Garcia M."/>
            <person name="Camarero S."/>
            <person name="Miyauchi S."/>
            <person name="Serrano A."/>
            <person name="Linde D."/>
            <person name="Babiker R."/>
            <person name="Drula E."/>
            <person name="Ayuso-Fernandez I."/>
            <person name="Pacheco R."/>
            <person name="Padilla G."/>
            <person name="Ferreira P."/>
            <person name="Barriuso J."/>
            <person name="Kellner H."/>
            <person name="Castanera R."/>
            <person name="Alfaro M."/>
            <person name="Ramirez L."/>
            <person name="Pisabarro A.G."/>
            <person name="Kuo A."/>
            <person name="Tritt A."/>
            <person name="Lipzen A."/>
            <person name="He G."/>
            <person name="Yan M."/>
            <person name="Ng V."/>
            <person name="Cullen D."/>
            <person name="Martin F."/>
            <person name="Rosso M.-N."/>
            <person name="Henrissat B."/>
            <person name="Hibbett D."/>
            <person name="Martinez A.T."/>
            <person name="Grigoriev I.V."/>
        </authorList>
    </citation>
    <scope>NUCLEOTIDE SEQUENCE</scope>
    <source>
        <strain evidence="2">AH 44721</strain>
    </source>
</reference>
<gene>
    <name evidence="2" type="ORF">CPB84DRAFT_1743295</name>
</gene>
<proteinExistence type="predicted"/>
<evidence type="ECO:0008006" key="4">
    <source>
        <dbReference type="Google" id="ProtNLM"/>
    </source>
</evidence>
<feature type="compositionally biased region" description="Basic and acidic residues" evidence="1">
    <location>
        <begin position="487"/>
        <end position="505"/>
    </location>
</feature>
<evidence type="ECO:0000313" key="2">
    <source>
        <dbReference type="EMBL" id="KAF8910419.1"/>
    </source>
</evidence>
<feature type="compositionally biased region" description="Basic and acidic residues" evidence="1">
    <location>
        <begin position="1"/>
        <end position="14"/>
    </location>
</feature>
<feature type="region of interest" description="Disordered" evidence="1">
    <location>
        <begin position="477"/>
        <end position="520"/>
    </location>
</feature>
<keyword evidence="3" id="KW-1185">Reference proteome</keyword>
<name>A0A9P5P0P6_GYMJU</name>